<dbReference type="InterPro" id="IPR022925">
    <property type="entry name" value="RNA_Hydrolase_NudC"/>
</dbReference>
<evidence type="ECO:0000256" key="1">
    <source>
        <dbReference type="ARBA" id="ARBA00009595"/>
    </source>
</evidence>
<dbReference type="HAMAP" id="MF_00297">
    <property type="entry name" value="Nudix_NudC"/>
    <property type="match status" value="1"/>
</dbReference>
<dbReference type="GO" id="GO:0110153">
    <property type="term" value="F:RNA NAD-cap (NMN-forming) hydrolase activity"/>
    <property type="evidence" value="ECO:0007669"/>
    <property type="project" value="RHEA"/>
</dbReference>
<feature type="binding site" evidence="9">
    <location>
        <position position="117"/>
    </location>
    <ligand>
        <name>Zn(2+)</name>
        <dbReference type="ChEBI" id="CHEBI:29105"/>
    </ligand>
</feature>
<dbReference type="CDD" id="cd03429">
    <property type="entry name" value="NUDIX_NADH_pyrophosphatase_Nudt13"/>
    <property type="match status" value="1"/>
</dbReference>
<evidence type="ECO:0000256" key="9">
    <source>
        <dbReference type="HAMAP-Rule" id="MF_00297"/>
    </source>
</evidence>
<dbReference type="GO" id="GO:0006742">
    <property type="term" value="P:NADP+ catabolic process"/>
    <property type="evidence" value="ECO:0007669"/>
    <property type="project" value="TreeGrafter"/>
</dbReference>
<dbReference type="Pfam" id="PF09297">
    <property type="entry name" value="Zn_ribbon_NUD"/>
    <property type="match status" value="1"/>
</dbReference>
<dbReference type="RefSeq" id="WP_047255421.1">
    <property type="nucleotide sequence ID" value="NZ_CAWMUS010000008.1"/>
</dbReference>
<dbReference type="GO" id="GO:0000210">
    <property type="term" value="F:NAD+ diphosphatase activity"/>
    <property type="evidence" value="ECO:0007669"/>
    <property type="project" value="UniProtKB-UniRule"/>
</dbReference>
<feature type="binding site" evidence="9">
    <location>
        <position position="221"/>
    </location>
    <ligand>
        <name>a divalent metal cation</name>
        <dbReference type="ChEBI" id="CHEBI:60240"/>
        <label>1</label>
    </ligand>
</feature>
<feature type="binding site" evidence="9">
    <location>
        <position position="180"/>
    </location>
    <ligand>
        <name>a divalent metal cation</name>
        <dbReference type="ChEBI" id="CHEBI:60240"/>
        <label>1</label>
    </ligand>
</feature>
<dbReference type="InterPro" id="IPR015376">
    <property type="entry name" value="Znr_NADH_PPase"/>
</dbReference>
<dbReference type="EC" id="3.6.1.-" evidence="9"/>
<dbReference type="InterPro" id="IPR000086">
    <property type="entry name" value="NUDIX_hydrolase_dom"/>
</dbReference>
<dbReference type="Gene3D" id="3.90.79.20">
    <property type="match status" value="1"/>
</dbReference>
<feature type="binding site" evidence="9">
    <location>
        <position position="243"/>
    </location>
    <ligand>
        <name>substrate</name>
    </ligand>
</feature>
<keyword evidence="2 9" id="KW-0479">Metal-binding</keyword>
<protein>
    <recommendedName>
        <fullName evidence="9">NAD-capped RNA hydrolase NudC</fullName>
        <shortName evidence="9">DeNADding enzyme NudC</shortName>
        <ecNumber evidence="9">3.6.1.-</ecNumber>
    </recommendedName>
    <alternativeName>
        <fullName evidence="9">NADH pyrophosphatase</fullName>
        <ecNumber evidence="9">3.6.1.22</ecNumber>
    </alternativeName>
</protein>
<dbReference type="InterPro" id="IPR050241">
    <property type="entry name" value="NAD-cap_RNA_hydrolase_NudC"/>
</dbReference>
<dbReference type="EMBL" id="LGAA01000008">
    <property type="protein sequence ID" value="KPD03721.1"/>
    <property type="molecule type" value="Genomic_DNA"/>
</dbReference>
<keyword evidence="7 9" id="KW-0464">Manganese</keyword>
<organism evidence="11 12">
    <name type="scientific">Moellerella wisconsensis ATCC 35017</name>
    <dbReference type="NCBI Taxonomy" id="1354267"/>
    <lineage>
        <taxon>Bacteria</taxon>
        <taxon>Pseudomonadati</taxon>
        <taxon>Pseudomonadota</taxon>
        <taxon>Gammaproteobacteria</taxon>
        <taxon>Enterobacterales</taxon>
        <taxon>Morganellaceae</taxon>
        <taxon>Moellerella</taxon>
    </lineage>
</organism>
<evidence type="ECO:0000256" key="5">
    <source>
        <dbReference type="ARBA" id="ARBA00022842"/>
    </source>
</evidence>
<feature type="binding site" evidence="9">
    <location>
        <position position="112"/>
    </location>
    <ligand>
        <name>substrate</name>
    </ligand>
</feature>
<comment type="function">
    <text evidence="9">mRNA decapping enzyme that specifically removes the nicotinamide adenine dinucleotide (NAD) cap from a subset of mRNAs by hydrolyzing the diphosphate linkage to produce nicotinamide mononucleotide (NMN) and 5' monophosphate mRNA. The NAD-cap is present at the 5'-end of some mRNAs and stabilizes RNA against 5'-processing. Has preference for mRNAs with a 5'-end purine. Catalyzes the hydrolysis of a broad range of dinucleotide pyrophosphates.</text>
</comment>
<comment type="catalytic activity">
    <reaction evidence="8">
        <text>a 5'-end NAD(+)-phospho-ribonucleoside in mRNA + H2O = a 5'-end phospho-adenosine-phospho-ribonucleoside in mRNA + beta-nicotinamide D-ribonucleotide + 2 H(+)</text>
        <dbReference type="Rhea" id="RHEA:60876"/>
        <dbReference type="Rhea" id="RHEA-COMP:15698"/>
        <dbReference type="Rhea" id="RHEA-COMP:15719"/>
        <dbReference type="ChEBI" id="CHEBI:14649"/>
        <dbReference type="ChEBI" id="CHEBI:15377"/>
        <dbReference type="ChEBI" id="CHEBI:15378"/>
        <dbReference type="ChEBI" id="CHEBI:144029"/>
        <dbReference type="ChEBI" id="CHEBI:144051"/>
    </reaction>
    <physiologicalReaction direction="left-to-right" evidence="8">
        <dbReference type="Rhea" id="RHEA:60877"/>
    </physiologicalReaction>
</comment>
<comment type="cofactor">
    <cofactor evidence="9">
        <name>Mg(2+)</name>
        <dbReference type="ChEBI" id="CHEBI:18420"/>
    </cofactor>
    <cofactor evidence="9">
        <name>Mn(2+)</name>
        <dbReference type="ChEBI" id="CHEBI:29035"/>
    </cofactor>
    <text evidence="9">Divalent metal cations. Mg(2+) or Mn(2+).</text>
</comment>
<keyword evidence="12" id="KW-1185">Reference proteome</keyword>
<comment type="subunit">
    <text evidence="9">Homodimer.</text>
</comment>
<dbReference type="Pfam" id="PF00293">
    <property type="entry name" value="NUDIX"/>
    <property type="match status" value="1"/>
</dbReference>
<dbReference type="GO" id="GO:0035529">
    <property type="term" value="F:NADH pyrophosphatase activity"/>
    <property type="evidence" value="ECO:0007669"/>
    <property type="project" value="TreeGrafter"/>
</dbReference>
<dbReference type="PANTHER" id="PTHR42904">
    <property type="entry name" value="NUDIX HYDROLASE, NUDC SUBFAMILY"/>
    <property type="match status" value="1"/>
</dbReference>
<dbReference type="Proteomes" id="UP000053226">
    <property type="component" value="Unassembled WGS sequence"/>
</dbReference>
<dbReference type="InterPro" id="IPR015797">
    <property type="entry name" value="NUDIX_hydrolase-like_dom_sf"/>
</dbReference>
<feature type="binding site" evidence="9">
    <location>
        <begin position="194"/>
        <end position="201"/>
    </location>
    <ligand>
        <name>substrate</name>
    </ligand>
</feature>
<reference evidence="11 12" key="1">
    <citation type="submission" date="2015-07" db="EMBL/GenBank/DDBJ databases">
        <title>ATOL: Assembling a taxonomically balanced genome-scale reconstruction of the evolutionary history of the Enterobacteriaceae.</title>
        <authorList>
            <person name="Plunkett G.III."/>
            <person name="Neeno-Eckwall E.C."/>
            <person name="Glasner J.D."/>
            <person name="Perna N.T."/>
        </authorList>
    </citation>
    <scope>NUCLEOTIDE SEQUENCE [LARGE SCALE GENOMIC DNA]</scope>
    <source>
        <strain evidence="11 12">ATCC 35017</strain>
    </source>
</reference>
<dbReference type="GeneID" id="79715875"/>
<dbReference type="FunFam" id="3.90.79.10:FF:000004">
    <property type="entry name" value="NADH pyrophosphatase"/>
    <property type="match status" value="1"/>
</dbReference>
<comment type="caution">
    <text evidence="11">The sequence shown here is derived from an EMBL/GenBank/DDBJ whole genome shotgun (WGS) entry which is preliminary data.</text>
</comment>
<comment type="catalytic activity">
    <reaction evidence="9">
        <text>NADH + H2O = reduced beta-nicotinamide D-ribonucleotide + AMP + 2 H(+)</text>
        <dbReference type="Rhea" id="RHEA:48868"/>
        <dbReference type="ChEBI" id="CHEBI:15377"/>
        <dbReference type="ChEBI" id="CHEBI:15378"/>
        <dbReference type="ChEBI" id="CHEBI:57945"/>
        <dbReference type="ChEBI" id="CHEBI:90832"/>
        <dbReference type="ChEBI" id="CHEBI:456215"/>
        <dbReference type="EC" id="3.6.1.22"/>
    </reaction>
</comment>
<name>A0A0N0IBK8_9GAMM</name>
<dbReference type="GO" id="GO:0008270">
    <property type="term" value="F:zinc ion binding"/>
    <property type="evidence" value="ECO:0007669"/>
    <property type="project" value="UniProtKB-UniRule"/>
</dbReference>
<feature type="binding site" evidence="9">
    <location>
        <position position="70"/>
    </location>
    <ligand>
        <name>substrate</name>
    </ligand>
</feature>
<evidence type="ECO:0000256" key="2">
    <source>
        <dbReference type="ARBA" id="ARBA00022723"/>
    </source>
</evidence>
<dbReference type="InterPro" id="IPR049734">
    <property type="entry name" value="NudC-like_C"/>
</dbReference>
<feature type="short sequence motif" description="Nudix box" evidence="9">
    <location>
        <begin position="161"/>
        <end position="182"/>
    </location>
</feature>
<feature type="binding site" evidence="9">
    <location>
        <position position="125"/>
    </location>
    <ligand>
        <name>substrate</name>
    </ligand>
</feature>
<dbReference type="SUPFAM" id="SSF55811">
    <property type="entry name" value="Nudix"/>
    <property type="match status" value="2"/>
</dbReference>
<evidence type="ECO:0000259" key="10">
    <source>
        <dbReference type="PROSITE" id="PS51462"/>
    </source>
</evidence>
<gene>
    <name evidence="9" type="primary">nudC</name>
    <name evidence="11" type="ORF">M992_0856</name>
</gene>
<dbReference type="NCBIfam" id="NF001299">
    <property type="entry name" value="PRK00241.1"/>
    <property type="match status" value="1"/>
</dbReference>
<comment type="cofactor">
    <cofactor evidence="9">
        <name>Zn(2+)</name>
        <dbReference type="ChEBI" id="CHEBI:29105"/>
    </cofactor>
    <text evidence="9">Binds 1 zinc ion per subunit.</text>
</comment>
<evidence type="ECO:0000256" key="4">
    <source>
        <dbReference type="ARBA" id="ARBA00022833"/>
    </source>
</evidence>
<keyword evidence="3 9" id="KW-0378">Hydrolase</keyword>
<keyword evidence="4 9" id="KW-0862">Zinc</keyword>
<keyword evidence="5 9" id="KW-0460">Magnesium</keyword>
<dbReference type="AlphaFoldDB" id="A0A0N0IBK8"/>
<evidence type="ECO:0000256" key="3">
    <source>
        <dbReference type="ARBA" id="ARBA00022801"/>
    </source>
</evidence>
<feature type="binding site" evidence="9">
    <location>
        <position position="120"/>
    </location>
    <ligand>
        <name>Zn(2+)</name>
        <dbReference type="ChEBI" id="CHEBI:29105"/>
    </ligand>
</feature>
<dbReference type="GO" id="GO:0005829">
    <property type="term" value="C:cytosol"/>
    <property type="evidence" value="ECO:0007669"/>
    <property type="project" value="TreeGrafter"/>
</dbReference>
<feature type="binding site" evidence="9">
    <location>
        <position position="176"/>
    </location>
    <ligand>
        <name>a divalent metal cation</name>
        <dbReference type="ChEBI" id="CHEBI:60240"/>
        <label>3</label>
    </ligand>
</feature>
<evidence type="ECO:0000313" key="11">
    <source>
        <dbReference type="EMBL" id="KPD03721.1"/>
    </source>
</evidence>
<evidence type="ECO:0000256" key="6">
    <source>
        <dbReference type="ARBA" id="ARBA00023027"/>
    </source>
</evidence>
<dbReference type="GO" id="GO:0019677">
    <property type="term" value="P:NAD+ catabolic process"/>
    <property type="evidence" value="ECO:0007669"/>
    <property type="project" value="TreeGrafter"/>
</dbReference>
<dbReference type="EC" id="3.6.1.22" evidence="9"/>
<feature type="binding site" evidence="9">
    <location>
        <position position="176"/>
    </location>
    <ligand>
        <name>a divalent metal cation</name>
        <dbReference type="ChEBI" id="CHEBI:60240"/>
        <label>2</label>
    </ligand>
</feature>
<evidence type="ECO:0000256" key="8">
    <source>
        <dbReference type="ARBA" id="ARBA00023679"/>
    </source>
</evidence>
<dbReference type="FunFam" id="3.90.79.20:FF:000001">
    <property type="entry name" value="NADH pyrophosphatase"/>
    <property type="match status" value="1"/>
</dbReference>
<dbReference type="PROSITE" id="PS51462">
    <property type="entry name" value="NUDIX"/>
    <property type="match status" value="1"/>
</dbReference>
<dbReference type="OrthoDB" id="9791656at2"/>
<feature type="domain" description="Nudix hydrolase" evidence="10">
    <location>
        <begin position="126"/>
        <end position="250"/>
    </location>
</feature>
<keyword evidence="6 9" id="KW-0520">NAD</keyword>
<dbReference type="Gene3D" id="3.90.79.10">
    <property type="entry name" value="Nucleoside Triphosphate Pyrophosphohydrolase"/>
    <property type="match status" value="1"/>
</dbReference>
<feature type="binding site" evidence="9">
    <location>
        <position position="99"/>
    </location>
    <ligand>
        <name>Zn(2+)</name>
        <dbReference type="ChEBI" id="CHEBI:29105"/>
    </ligand>
</feature>
<feature type="binding site" evidence="9">
    <location>
        <position position="26"/>
    </location>
    <ligand>
        <name>substrate</name>
    </ligand>
</feature>
<feature type="binding site" evidence="9">
    <location>
        <position position="221"/>
    </location>
    <ligand>
        <name>a divalent metal cation</name>
        <dbReference type="ChEBI" id="CHEBI:60240"/>
        <label>3</label>
    </ligand>
</feature>
<feature type="binding site" evidence="9">
    <location>
        <position position="180"/>
    </location>
    <ligand>
        <name>a divalent metal cation</name>
        <dbReference type="ChEBI" id="CHEBI:60240"/>
        <label>3</label>
    </ligand>
</feature>
<accession>A0A0N0IBK8</accession>
<dbReference type="GO" id="GO:0000287">
    <property type="term" value="F:magnesium ion binding"/>
    <property type="evidence" value="ECO:0007669"/>
    <property type="project" value="UniProtKB-UniRule"/>
</dbReference>
<comment type="similarity">
    <text evidence="1 9">Belongs to the Nudix hydrolase family. NudC subfamily.</text>
</comment>
<feature type="binding site" evidence="9">
    <location>
        <position position="160"/>
    </location>
    <ligand>
        <name>a divalent metal cation</name>
        <dbReference type="ChEBI" id="CHEBI:60240"/>
        <label>1</label>
    </ligand>
</feature>
<evidence type="ECO:0000256" key="7">
    <source>
        <dbReference type="ARBA" id="ARBA00023211"/>
    </source>
</evidence>
<dbReference type="GO" id="GO:0030145">
    <property type="term" value="F:manganese ion binding"/>
    <property type="evidence" value="ECO:0007669"/>
    <property type="project" value="UniProtKB-UniRule"/>
</dbReference>
<evidence type="ECO:0000313" key="12">
    <source>
        <dbReference type="Proteomes" id="UP000053226"/>
    </source>
</evidence>
<comment type="catalytic activity">
    <reaction evidence="9">
        <text>NAD(+) + H2O = beta-nicotinamide D-ribonucleotide + AMP + 2 H(+)</text>
        <dbReference type="Rhea" id="RHEA:11800"/>
        <dbReference type="ChEBI" id="CHEBI:14649"/>
        <dbReference type="ChEBI" id="CHEBI:15377"/>
        <dbReference type="ChEBI" id="CHEBI:15378"/>
        <dbReference type="ChEBI" id="CHEBI:57540"/>
        <dbReference type="ChEBI" id="CHEBI:456215"/>
        <dbReference type="EC" id="3.6.1.22"/>
    </reaction>
</comment>
<sequence length="258" mass="29644">MKKIILTGTESGWWFVCFAGRLWLPKGDAPYGTAEKWSLVGKTATIIGEWQGELVWLIAEKMPIDMVSPRMVAAQDEGLFRLAGRGVQLAEFYRSHRYCGYCGTLMRHSPTEWACLCDHCQERYYPQIAPCIIVAIRRDSHILLAQHRRHKQNPVFTVLAGFVEVGETLEEAVAREVMEESQIKIKNIRYVSSQPWPFPHSLMMGFLADYDSGEIEVDPHELIQADWYHYDELPKIPSSETIARRLIEDTVALCRNQE</sequence>
<proteinExistence type="inferred from homology"/>
<dbReference type="PANTHER" id="PTHR42904:SF6">
    <property type="entry name" value="NAD-CAPPED RNA HYDROLASE NUDT12"/>
    <property type="match status" value="1"/>
</dbReference>
<feature type="binding site" evidence="9">
    <location>
        <position position="102"/>
    </location>
    <ligand>
        <name>Zn(2+)</name>
        <dbReference type="ChEBI" id="CHEBI:29105"/>
    </ligand>
</feature>